<name>A0ABP6LSC9_9MICC</name>
<gene>
    <name evidence="3" type="ORF">GCM10010529_03110</name>
</gene>
<protein>
    <submittedName>
        <fullName evidence="3">Uncharacterized protein</fullName>
    </submittedName>
</protein>
<feature type="region of interest" description="Disordered" evidence="1">
    <location>
        <begin position="331"/>
        <end position="365"/>
    </location>
</feature>
<keyword evidence="4" id="KW-1185">Reference proteome</keyword>
<comment type="caution">
    <text evidence="3">The sequence shown here is derived from an EMBL/GenBank/DDBJ whole genome shotgun (WGS) entry which is preliminary data.</text>
</comment>
<sequence length="446" mass="47378">MSAENPEQGDGGDLRARYLPVSRKELRRRREAELAAQQADGRPSGTQDGGSVDTPSDEDSQPTPPAGPVSAAVVLDEQTQTASTPVVSPHDQADAAVLDADDDEAVAGSEDAAGEDGAADDSQGVEDVAAEVTDVTLPAVREEDAAQDLADSEDLVDSEGLVDVDAAETGTLEVVPVPPSEDGDQAEASDADDLDDDDLDDDDGDDDGDDFDGDDLEDADDVGLGAGDPGGETADAGLPEDEADDADDVDDDADDADDDEADGGEASEDSPEETAPVPASRKARRLLRETGSLQALTDDKLQEIDQLTAAIATQSAQDPHRVDPELLKKQQALAAKAMQANQERRRREIEEEERDRRRRRRERPESEVITRKALRAYATSDDQEYVDVPTGEIDPIEASGAHGLELDDMVEQTTRQASRQALLLWLVIILAALLLIAVGVVLFTVL</sequence>
<proteinExistence type="predicted"/>
<feature type="region of interest" description="Disordered" evidence="1">
    <location>
        <begin position="101"/>
        <end position="293"/>
    </location>
</feature>
<feature type="region of interest" description="Disordered" evidence="1">
    <location>
        <begin position="1"/>
        <end position="70"/>
    </location>
</feature>
<feature type="compositionally biased region" description="Basic and acidic residues" evidence="1">
    <location>
        <begin position="12"/>
        <end position="33"/>
    </location>
</feature>
<evidence type="ECO:0000256" key="1">
    <source>
        <dbReference type="SAM" id="MobiDB-lite"/>
    </source>
</evidence>
<dbReference type="Proteomes" id="UP001500236">
    <property type="component" value="Unassembled WGS sequence"/>
</dbReference>
<feature type="transmembrane region" description="Helical" evidence="2">
    <location>
        <begin position="422"/>
        <end position="445"/>
    </location>
</feature>
<dbReference type="EMBL" id="BAAAVT010000002">
    <property type="protein sequence ID" value="GAA3052458.1"/>
    <property type="molecule type" value="Genomic_DNA"/>
</dbReference>
<feature type="compositionally biased region" description="Low complexity" evidence="1">
    <location>
        <begin position="331"/>
        <end position="340"/>
    </location>
</feature>
<feature type="compositionally biased region" description="Acidic residues" evidence="1">
    <location>
        <begin position="238"/>
        <end position="272"/>
    </location>
</feature>
<feature type="compositionally biased region" description="Acidic residues" evidence="1">
    <location>
        <begin position="150"/>
        <end position="166"/>
    </location>
</feature>
<evidence type="ECO:0000313" key="4">
    <source>
        <dbReference type="Proteomes" id="UP001500236"/>
    </source>
</evidence>
<accession>A0ABP6LSC9</accession>
<organism evidence="3 4">
    <name type="scientific">Nesterenkonia aethiopica</name>
    <dbReference type="NCBI Taxonomy" id="269144"/>
    <lineage>
        <taxon>Bacteria</taxon>
        <taxon>Bacillati</taxon>
        <taxon>Actinomycetota</taxon>
        <taxon>Actinomycetes</taxon>
        <taxon>Micrococcales</taxon>
        <taxon>Micrococcaceae</taxon>
        <taxon>Nesterenkonia</taxon>
    </lineage>
</organism>
<evidence type="ECO:0000313" key="3">
    <source>
        <dbReference type="EMBL" id="GAA3052458.1"/>
    </source>
</evidence>
<keyword evidence="2" id="KW-0812">Transmembrane</keyword>
<keyword evidence="2" id="KW-1133">Transmembrane helix</keyword>
<keyword evidence="2" id="KW-0472">Membrane</keyword>
<evidence type="ECO:0000256" key="2">
    <source>
        <dbReference type="SAM" id="Phobius"/>
    </source>
</evidence>
<feature type="compositionally biased region" description="Acidic residues" evidence="1">
    <location>
        <begin position="181"/>
        <end position="221"/>
    </location>
</feature>
<reference evidence="4" key="1">
    <citation type="journal article" date="2019" name="Int. J. Syst. Evol. Microbiol.">
        <title>The Global Catalogue of Microorganisms (GCM) 10K type strain sequencing project: providing services to taxonomists for standard genome sequencing and annotation.</title>
        <authorList>
            <consortium name="The Broad Institute Genomics Platform"/>
            <consortium name="The Broad Institute Genome Sequencing Center for Infectious Disease"/>
            <person name="Wu L."/>
            <person name="Ma J."/>
        </authorList>
    </citation>
    <scope>NUCLEOTIDE SEQUENCE [LARGE SCALE GENOMIC DNA]</scope>
    <source>
        <strain evidence="4">JCM 14309</strain>
    </source>
</reference>
<dbReference type="RefSeq" id="WP_344682823.1">
    <property type="nucleotide sequence ID" value="NZ_BAAAVT010000002.1"/>
</dbReference>